<accession>A0A6I5ZXW3</accession>
<evidence type="ECO:0000313" key="3">
    <source>
        <dbReference type="Proteomes" id="UP000425916"/>
    </source>
</evidence>
<protein>
    <submittedName>
        <fullName evidence="2">Uncharacterized protein</fullName>
    </submittedName>
</protein>
<dbReference type="Proteomes" id="UP000425916">
    <property type="component" value="Plasmid pMGLY"/>
</dbReference>
<feature type="transmembrane region" description="Helical" evidence="1">
    <location>
        <begin position="54"/>
        <end position="72"/>
    </location>
</feature>
<gene>
    <name evidence="2" type="ORF">MGLY_35560</name>
</gene>
<dbReference type="OrthoDB" id="9887573at2"/>
<feature type="transmembrane region" description="Helical" evidence="1">
    <location>
        <begin position="20"/>
        <end position="42"/>
    </location>
</feature>
<dbReference type="RefSeq" id="WP_156276668.1">
    <property type="nucleotide sequence ID" value="NZ_CP046245.1"/>
</dbReference>
<sequence length="100" mass="10703">MENFLAAQAEAERFLRVLPGLLLGAATAMLAMLAARALIRAVVISCLGQEEGKLICGLLEMLVVVLAITQFYQQPGVLLTLLGWCAGLAGTLLVRYCKLL</sequence>
<organism evidence="2 3">
    <name type="scientific">Neomoorella glycerini</name>
    <dbReference type="NCBI Taxonomy" id="55779"/>
    <lineage>
        <taxon>Bacteria</taxon>
        <taxon>Bacillati</taxon>
        <taxon>Bacillota</taxon>
        <taxon>Clostridia</taxon>
        <taxon>Neomoorellales</taxon>
        <taxon>Neomoorellaceae</taxon>
        <taxon>Neomoorella</taxon>
    </lineage>
</organism>
<dbReference type="EMBL" id="CP046245">
    <property type="protein sequence ID" value="QGP94131.1"/>
    <property type="molecule type" value="Genomic_DNA"/>
</dbReference>
<proteinExistence type="predicted"/>
<keyword evidence="3" id="KW-1185">Reference proteome</keyword>
<evidence type="ECO:0000313" key="2">
    <source>
        <dbReference type="EMBL" id="QGP94131.1"/>
    </source>
</evidence>
<geneLocation type="plasmid" evidence="2 3">
    <name>pMGLY</name>
</geneLocation>
<name>A0A6I5ZXW3_9FIRM</name>
<keyword evidence="1" id="KW-1133">Transmembrane helix</keyword>
<feature type="transmembrane region" description="Helical" evidence="1">
    <location>
        <begin position="78"/>
        <end position="97"/>
    </location>
</feature>
<keyword evidence="2" id="KW-0614">Plasmid</keyword>
<keyword evidence="1" id="KW-0472">Membrane</keyword>
<reference evidence="2 3" key="1">
    <citation type="submission" date="2019-11" db="EMBL/GenBank/DDBJ databases">
        <title>Genome sequence of Moorella glycerini DSM11254.</title>
        <authorList>
            <person name="Poehlein A."/>
            <person name="Boeer T."/>
            <person name="Daniel R."/>
        </authorList>
    </citation>
    <scope>NUCLEOTIDE SEQUENCE [LARGE SCALE GENOMIC DNA]</scope>
    <source>
        <strain evidence="2 3">DSM 11254</strain>
        <plasmid evidence="2 3">pMGLY</plasmid>
    </source>
</reference>
<keyword evidence="1" id="KW-0812">Transmembrane</keyword>
<dbReference type="AlphaFoldDB" id="A0A6I5ZXW3"/>
<evidence type="ECO:0000256" key="1">
    <source>
        <dbReference type="SAM" id="Phobius"/>
    </source>
</evidence>